<dbReference type="Gene3D" id="2.60.40.10">
    <property type="entry name" value="Immunoglobulins"/>
    <property type="match status" value="1"/>
</dbReference>
<accession>A0A1Y6BWQ0</accession>
<protein>
    <submittedName>
        <fullName evidence="2">Uncharacterized protein</fullName>
    </submittedName>
</protein>
<dbReference type="Proteomes" id="UP000192907">
    <property type="component" value="Unassembled WGS sequence"/>
</dbReference>
<dbReference type="EMBL" id="FWZT01000009">
    <property type="protein sequence ID" value="SMF29124.1"/>
    <property type="molecule type" value="Genomic_DNA"/>
</dbReference>
<reference evidence="3" key="1">
    <citation type="submission" date="2017-04" db="EMBL/GenBank/DDBJ databases">
        <authorList>
            <person name="Varghese N."/>
            <person name="Submissions S."/>
        </authorList>
    </citation>
    <scope>NUCLEOTIDE SEQUENCE [LARGE SCALE GENOMIC DNA]</scope>
    <source>
        <strain evidence="3">RKEM611</strain>
    </source>
</reference>
<keyword evidence="3" id="KW-1185">Reference proteome</keyword>
<dbReference type="PROSITE" id="PS51257">
    <property type="entry name" value="PROKAR_LIPOPROTEIN"/>
    <property type="match status" value="1"/>
</dbReference>
<dbReference type="OrthoDB" id="5348860at2"/>
<dbReference type="InterPro" id="IPR013783">
    <property type="entry name" value="Ig-like_fold"/>
</dbReference>
<name>A0A1Y6BWQ0_9BACT</name>
<evidence type="ECO:0000256" key="1">
    <source>
        <dbReference type="SAM" id="MobiDB-lite"/>
    </source>
</evidence>
<evidence type="ECO:0000313" key="3">
    <source>
        <dbReference type="Proteomes" id="UP000192907"/>
    </source>
</evidence>
<dbReference type="RefSeq" id="WP_132319382.1">
    <property type="nucleotide sequence ID" value="NZ_FWZT01000009.1"/>
</dbReference>
<dbReference type="AlphaFoldDB" id="A0A1Y6BWQ0"/>
<sequence>MSHETPRPWQPLLAVLSSILLLSCSPTEESTGESSKVVDHGTSQSGYSDKTTDTEEIVSAPSVPVTGAQLTFKVGSDIEPGSVDAYAVGYVDESKVVQIDDTTYQLEGVPAGEYDVIITAKKEGETIGKSGNSGYNVGIRMTRHVNNDDSGVEEIDLPYTGSISGRLEMVGVSAFDSIEVGLPGTKLVAMTPEKNGLYTLDNVPVGEHELRISQFENPEALELVSQVQEPDTTERLALSIGAEKNMMFFSTPNRPANLSGESFGDRIVLSWASGGAGTSGYLLVRSDGELEQLPTAGQLYEGQETLGNGSILYLGSDLYYIDSTVESGSSYTYTLFAYNEKKLYSEPLSKIETAARNPDLAKYYRIYFNSTASDCGGYDTTEVQELRFYIDGQWLSNDFSEETRVKIDSQTYEGLIGANRARVSASSVYNDAYAVYFAFQSNNNAWSAASSVFRSSSPFDVKSADSIYIELEFPEGPKALMGMEILGGEPPFYSDCAPDNFYLARSQDGSSWTPVAGSNRQVSTANESYRYHFSPPTVPLTPLDYKLSVNEGAVNHQWSSSLGTEIGYLLVRSTSPKPFEPSAGVVYDVGRHGDYEIVSWGKSLSATENGLLSDGSVYYYGLFSYDAAFNYSDSVLERAVPIAKDYYRYYRFVVDSVISGEILQLEQLELQFGGVWASDYSFSSEKGSIDSRPVTVTSSSTYNNLSSYAGHFVFSDNDREFWRSGKYFESEQFSSHDGIRGGEYIELDFGLLGAAISGYRVFGNDAVNAFGFPSQGEFNAIPDKVHMERSQDGSTWDIIPGSYNDNALFVWTTQEW</sequence>
<feature type="region of interest" description="Disordered" evidence="1">
    <location>
        <begin position="29"/>
        <end position="54"/>
    </location>
</feature>
<organism evidence="2 3">
    <name type="scientific">Pseudobacteriovorax antillogorgiicola</name>
    <dbReference type="NCBI Taxonomy" id="1513793"/>
    <lineage>
        <taxon>Bacteria</taxon>
        <taxon>Pseudomonadati</taxon>
        <taxon>Bdellovibrionota</taxon>
        <taxon>Oligoflexia</taxon>
        <taxon>Oligoflexales</taxon>
        <taxon>Pseudobacteriovoracaceae</taxon>
        <taxon>Pseudobacteriovorax</taxon>
    </lineage>
</organism>
<gene>
    <name evidence="2" type="ORF">SAMN06296036_10977</name>
</gene>
<evidence type="ECO:0000313" key="2">
    <source>
        <dbReference type="EMBL" id="SMF29124.1"/>
    </source>
</evidence>
<proteinExistence type="predicted"/>